<dbReference type="EMBL" id="ML993885">
    <property type="protein sequence ID" value="KAF2204066.1"/>
    <property type="molecule type" value="Genomic_DNA"/>
</dbReference>
<name>A0A9P4MUV8_9PLEO</name>
<accession>A0A9P4MUV8</accession>
<dbReference type="PANTHER" id="PTHR36448">
    <property type="entry name" value="BLR7373 PROTEIN"/>
    <property type="match status" value="1"/>
</dbReference>
<feature type="domain" description="Cupin type-1" evidence="1">
    <location>
        <begin position="68"/>
        <end position="118"/>
    </location>
</feature>
<dbReference type="PIRSF" id="PIRSF019307">
    <property type="entry name" value="UCP019307"/>
    <property type="match status" value="1"/>
</dbReference>
<comment type="caution">
    <text evidence="2">The sequence shown here is derived from an EMBL/GenBank/DDBJ whole genome shotgun (WGS) entry which is preliminary data.</text>
</comment>
<gene>
    <name evidence="2" type="ORF">GQ43DRAFT_438268</name>
</gene>
<dbReference type="AlphaFoldDB" id="A0A9P4MUV8"/>
<dbReference type="CDD" id="cd02219">
    <property type="entry name" value="cupin_YjlB-like"/>
    <property type="match status" value="1"/>
</dbReference>
<organism evidence="2 3">
    <name type="scientific">Delitschia confertaspora ATCC 74209</name>
    <dbReference type="NCBI Taxonomy" id="1513339"/>
    <lineage>
        <taxon>Eukaryota</taxon>
        <taxon>Fungi</taxon>
        <taxon>Dikarya</taxon>
        <taxon>Ascomycota</taxon>
        <taxon>Pezizomycotina</taxon>
        <taxon>Dothideomycetes</taxon>
        <taxon>Pleosporomycetidae</taxon>
        <taxon>Pleosporales</taxon>
        <taxon>Delitschiaceae</taxon>
        <taxon>Delitschia</taxon>
    </lineage>
</organism>
<keyword evidence="3" id="KW-1185">Reference proteome</keyword>
<sequence>MPLKPIPLSTLKYSTHHIPSHSLLPNTTTHPLYIYHRSFPPGTSPSAIESHLSTMGVVTPVWRYTMYRQTHYHSTSHELLCIYQGSAKLCFGGEENPKRVETVVGEGDVVVVPAGLGHRLLEDLTGDEKDGFMMVGSYPKGCSWDMCYGKEGEEEKARKAGEVKWFDRDPVYGDEGPVLGTGGEEIKGSTL</sequence>
<dbReference type="SUPFAM" id="SSF51182">
    <property type="entry name" value="RmlC-like cupins"/>
    <property type="match status" value="1"/>
</dbReference>
<evidence type="ECO:0000259" key="1">
    <source>
        <dbReference type="Pfam" id="PF00190"/>
    </source>
</evidence>
<dbReference type="InterPro" id="IPR047121">
    <property type="entry name" value="YjiB-like"/>
</dbReference>
<dbReference type="InterPro" id="IPR014500">
    <property type="entry name" value="UCP019307_cupin"/>
</dbReference>
<reference evidence="2" key="1">
    <citation type="journal article" date="2020" name="Stud. Mycol.">
        <title>101 Dothideomycetes genomes: a test case for predicting lifestyles and emergence of pathogens.</title>
        <authorList>
            <person name="Haridas S."/>
            <person name="Albert R."/>
            <person name="Binder M."/>
            <person name="Bloem J."/>
            <person name="Labutti K."/>
            <person name="Salamov A."/>
            <person name="Andreopoulos B."/>
            <person name="Baker S."/>
            <person name="Barry K."/>
            <person name="Bills G."/>
            <person name="Bluhm B."/>
            <person name="Cannon C."/>
            <person name="Castanera R."/>
            <person name="Culley D."/>
            <person name="Daum C."/>
            <person name="Ezra D."/>
            <person name="Gonzalez J."/>
            <person name="Henrissat B."/>
            <person name="Kuo A."/>
            <person name="Liang C."/>
            <person name="Lipzen A."/>
            <person name="Lutzoni F."/>
            <person name="Magnuson J."/>
            <person name="Mondo S."/>
            <person name="Nolan M."/>
            <person name="Ohm R."/>
            <person name="Pangilinan J."/>
            <person name="Park H.-J."/>
            <person name="Ramirez L."/>
            <person name="Alfaro M."/>
            <person name="Sun H."/>
            <person name="Tritt A."/>
            <person name="Yoshinaga Y."/>
            <person name="Zwiers L.-H."/>
            <person name="Turgeon B."/>
            <person name="Goodwin S."/>
            <person name="Spatafora J."/>
            <person name="Crous P."/>
            <person name="Grigoriev I."/>
        </authorList>
    </citation>
    <scope>NUCLEOTIDE SEQUENCE</scope>
    <source>
        <strain evidence="2">ATCC 74209</strain>
    </source>
</reference>
<dbReference type="InterPro" id="IPR006045">
    <property type="entry name" value="Cupin_1"/>
</dbReference>
<evidence type="ECO:0000313" key="2">
    <source>
        <dbReference type="EMBL" id="KAF2204066.1"/>
    </source>
</evidence>
<dbReference type="InterPro" id="IPR014710">
    <property type="entry name" value="RmlC-like_jellyroll"/>
</dbReference>
<dbReference type="Pfam" id="PF00190">
    <property type="entry name" value="Cupin_1"/>
    <property type="match status" value="1"/>
</dbReference>
<dbReference type="OrthoDB" id="2589563at2759"/>
<dbReference type="PANTHER" id="PTHR36448:SF3">
    <property type="entry name" value="CUPIN TYPE-2 DOMAIN-CONTAINING PROTEIN"/>
    <property type="match status" value="1"/>
</dbReference>
<dbReference type="InterPro" id="IPR011051">
    <property type="entry name" value="RmlC_Cupin_sf"/>
</dbReference>
<dbReference type="Gene3D" id="2.60.120.10">
    <property type="entry name" value="Jelly Rolls"/>
    <property type="match status" value="1"/>
</dbReference>
<evidence type="ECO:0000313" key="3">
    <source>
        <dbReference type="Proteomes" id="UP000799536"/>
    </source>
</evidence>
<protein>
    <recommendedName>
        <fullName evidence="1">Cupin type-1 domain-containing protein</fullName>
    </recommendedName>
</protein>
<proteinExistence type="predicted"/>
<dbReference type="Proteomes" id="UP000799536">
    <property type="component" value="Unassembled WGS sequence"/>
</dbReference>